<evidence type="ECO:0000259" key="5">
    <source>
        <dbReference type="Pfam" id="PF12894"/>
    </source>
</evidence>
<dbReference type="InterPro" id="IPR019775">
    <property type="entry name" value="WD40_repeat_CS"/>
</dbReference>
<feature type="region of interest" description="Disordered" evidence="4">
    <location>
        <begin position="118"/>
        <end position="143"/>
    </location>
</feature>
<dbReference type="Pfam" id="PF23774">
    <property type="entry name" value="TPR_GEMI5"/>
    <property type="match status" value="1"/>
</dbReference>
<evidence type="ECO:0000259" key="6">
    <source>
        <dbReference type="Pfam" id="PF23774"/>
    </source>
</evidence>
<dbReference type="SUPFAM" id="SSF50978">
    <property type="entry name" value="WD40 repeat-like"/>
    <property type="match status" value="3"/>
</dbReference>
<feature type="compositionally biased region" description="Low complexity" evidence="4">
    <location>
        <begin position="24"/>
        <end position="54"/>
    </location>
</feature>
<name>A0A226E071_FOLCA</name>
<dbReference type="OrthoDB" id="7326421at2759"/>
<dbReference type="Gene3D" id="2.130.10.10">
    <property type="entry name" value="YVTN repeat-like/Quinoprotein amine dehydrogenase"/>
    <property type="match status" value="2"/>
</dbReference>
<dbReference type="OMA" id="FRISHIK"/>
<evidence type="ECO:0000256" key="3">
    <source>
        <dbReference type="PROSITE-ProRule" id="PRU00221"/>
    </source>
</evidence>
<dbReference type="PANTHER" id="PTHR46362:SF1">
    <property type="entry name" value="GEM-ASSOCIATED PROTEIN 5"/>
    <property type="match status" value="1"/>
</dbReference>
<feature type="domain" description="Anaphase-promoting complex subunit 4-like WD40" evidence="5">
    <location>
        <begin position="646"/>
        <end position="697"/>
    </location>
</feature>
<reference evidence="7 8" key="1">
    <citation type="submission" date="2015-12" db="EMBL/GenBank/DDBJ databases">
        <title>The genome of Folsomia candida.</title>
        <authorList>
            <person name="Faddeeva A."/>
            <person name="Derks M.F."/>
            <person name="Anvar Y."/>
            <person name="Smit S."/>
            <person name="Van Straalen N."/>
            <person name="Roelofs D."/>
        </authorList>
    </citation>
    <scope>NUCLEOTIDE SEQUENCE [LARGE SCALE GENOMIC DNA]</scope>
    <source>
        <strain evidence="7 8">VU population</strain>
        <tissue evidence="7">Whole body</tissue>
    </source>
</reference>
<dbReference type="GO" id="GO:0000387">
    <property type="term" value="P:spliceosomal snRNP assembly"/>
    <property type="evidence" value="ECO:0007669"/>
    <property type="project" value="TreeGrafter"/>
</dbReference>
<keyword evidence="2" id="KW-0677">Repeat</keyword>
<dbReference type="GO" id="GO:0032797">
    <property type="term" value="C:SMN complex"/>
    <property type="evidence" value="ECO:0007669"/>
    <property type="project" value="TreeGrafter"/>
</dbReference>
<evidence type="ECO:0000313" key="7">
    <source>
        <dbReference type="EMBL" id="OXA50341.1"/>
    </source>
</evidence>
<comment type="caution">
    <text evidence="7">The sequence shown here is derived from an EMBL/GenBank/DDBJ whole genome shotgun (WGS) entry which is preliminary data.</text>
</comment>
<dbReference type="SMART" id="SM00320">
    <property type="entry name" value="WD40"/>
    <property type="match status" value="8"/>
</dbReference>
<dbReference type="InterPro" id="IPR024977">
    <property type="entry name" value="Apc4-like_WD40_dom"/>
</dbReference>
<dbReference type="InterPro" id="IPR015943">
    <property type="entry name" value="WD40/YVTN_repeat-like_dom_sf"/>
</dbReference>
<protein>
    <submittedName>
        <fullName evidence="7">Gem-associated protein 5</fullName>
    </submittedName>
</protein>
<keyword evidence="1 3" id="KW-0853">WD repeat</keyword>
<evidence type="ECO:0000256" key="4">
    <source>
        <dbReference type="SAM" id="MobiDB-lite"/>
    </source>
</evidence>
<dbReference type="InterPro" id="IPR001680">
    <property type="entry name" value="WD40_rpt"/>
</dbReference>
<dbReference type="PANTHER" id="PTHR46362">
    <property type="entry name" value="GEM-ASSOCIATED PROTEIN 5"/>
    <property type="match status" value="1"/>
</dbReference>
<dbReference type="InterPro" id="IPR052640">
    <property type="entry name" value="Gemin-5"/>
</dbReference>
<dbReference type="Pfam" id="PF12894">
    <property type="entry name" value="ANAPC4_WD40"/>
    <property type="match status" value="1"/>
</dbReference>
<feature type="repeat" description="WD" evidence="3">
    <location>
        <begin position="756"/>
        <end position="798"/>
    </location>
</feature>
<dbReference type="PROSITE" id="PS00678">
    <property type="entry name" value="WD_REPEATS_1"/>
    <property type="match status" value="1"/>
</dbReference>
<dbReference type="STRING" id="158441.A0A226E071"/>
<feature type="region of interest" description="Disordered" evidence="4">
    <location>
        <begin position="1337"/>
        <end position="1375"/>
    </location>
</feature>
<dbReference type="PROSITE" id="PS50082">
    <property type="entry name" value="WD_REPEATS_2"/>
    <property type="match status" value="1"/>
</dbReference>
<evidence type="ECO:0000256" key="2">
    <source>
        <dbReference type="ARBA" id="ARBA00022737"/>
    </source>
</evidence>
<dbReference type="InterPro" id="IPR056421">
    <property type="entry name" value="TPR_GEMI5"/>
</dbReference>
<dbReference type="InterPro" id="IPR036322">
    <property type="entry name" value="WD40_repeat_dom_sf"/>
</dbReference>
<dbReference type="Proteomes" id="UP000198287">
    <property type="component" value="Unassembled WGS sequence"/>
</dbReference>
<feature type="region of interest" description="Disordered" evidence="4">
    <location>
        <begin position="23"/>
        <end position="54"/>
    </location>
</feature>
<dbReference type="GO" id="GO:0003730">
    <property type="term" value="F:mRNA 3'-UTR binding"/>
    <property type="evidence" value="ECO:0007669"/>
    <property type="project" value="TreeGrafter"/>
</dbReference>
<accession>A0A226E071</accession>
<evidence type="ECO:0000313" key="8">
    <source>
        <dbReference type="Proteomes" id="UP000198287"/>
    </source>
</evidence>
<proteinExistence type="predicted"/>
<dbReference type="GO" id="GO:0005634">
    <property type="term" value="C:nucleus"/>
    <property type="evidence" value="ECO:0007669"/>
    <property type="project" value="TreeGrafter"/>
</dbReference>
<feature type="region of interest" description="Disordered" evidence="4">
    <location>
        <begin position="563"/>
        <end position="601"/>
    </location>
</feature>
<sequence length="1375" mass="151912">MAIVHEHSSIVQDVEVVDLTDEVAGPSTSTPAEATPSPTVMTEQNASCSASNNEASPPVIAEKVVFPPPCSWYKSSIAASRDDMWAYCAAGVIVLVYPPISYPSKPEELVIPPEAKKNPEEQQAAGDIGQIHGASPKVASDTSSNKRWPRFELVGPQLEKYNAISFCQSSWDYLPVANAPLVSGCERGVVRIWNLDNKSTMIFHDSHTGNPITGLDWSPCDHSVIYAIDDKGTMSVWDVVKNTLRTMNFGKINPTCLNASPNERDIVCFGTRGGNVLIVDVTGNSGKILAKVRHEEEVVSTAWMPKGEFDLVKYFNAGAKTKLPLLASSIHSMKMPSIRVWDKMGADIGKLQVWDKDGRVRPFKMFGSAGWARDPNSGKLLMISTGRRGEVYAWSNDIVPTLLHNAHTHNAIFAIVQCGDIVWSLAYEPVIVGYNLRTMEVECVIPTFKGICVLSPSPVDSSRLAIGGTDSVIRVLKCVSGYPNEGDGCNRAPILTHRLKGKVTAMAWHPTRDNFIGFGTDEGVLGVYELKENNRFATQFERRVNGTVYTVMFGPSVYTEGYVRPSRETAEPENAAGASYDDDAALPAESEGSPENKKEKDQMMLYACGGNTVYMISPSRPTNALINVSRIIEASNQNNKSSSLCTNKATEVRWAPDFSLLAVGYHDGRIELYTPPNLKVVCWIKCHLRAVQFLTWRPFDFKSGQESETRWLASASNDGTTRLYNLGTLYNELKANASDPVIEKEPLMLISSEATLQGHGVRVISCAWSPFNKNLLVTVAYDCTAIIWNIEDGSHVARYMNHLHRLVACCFHPTDPYKVISVSDEQSCDFSVHVWDYRAHPFRRSAPKKILGCRPVQAVKATNETIRATEEVQQVVSIQHVGAGKVVASGSTKKTTKPKSLLPLTSNSLINSKCSITEELTYLADKKPVKGGSAAQAWQDPDHPSVYLGVLGSAENCVEMLKVERRGHDAKKQFDHSVILSGWMGDSKWIEKAIKNRQVTESMIIMASPFSQKLYLEAVSVFAEQLVDSEEYVRASMYFLLVGKLDTAVKVLVDHALFREAVSLLKANQPDNKELLHEVLVKWAYRAINDGNYELATKIYFSSGEYSNALAVIEKRALPYAFHAGCYISSKLGDDKKLEMFGTKFVLDAITTGAYNECFNLIEDHPTLKWLTSIVKVHECLTGFSKYAKSIKTEKDFDMWRMILANLIDEIRGYMGEVEGKDLDLDITKICTNILVSIPQSEADAHQIITKNLSLMMIGIHDHESAIAKAVEIIKLADAWFEKKQIPLYFSVVMMTDFVVTEFKYSSVDELPENVTSAKRNAILLLKNSLNLIDDEAAINAEEEESGHPSGEEGATQTNGDSTVAVEDEPATPST</sequence>
<feature type="compositionally biased region" description="Acidic residues" evidence="4">
    <location>
        <begin position="1366"/>
        <end position="1375"/>
    </location>
</feature>
<dbReference type="Pfam" id="PF00400">
    <property type="entry name" value="WD40"/>
    <property type="match status" value="1"/>
</dbReference>
<evidence type="ECO:0000256" key="1">
    <source>
        <dbReference type="ARBA" id="ARBA00022574"/>
    </source>
</evidence>
<dbReference type="EMBL" id="LNIX01000009">
    <property type="protein sequence ID" value="OXA50341.1"/>
    <property type="molecule type" value="Genomic_DNA"/>
</dbReference>
<keyword evidence="8" id="KW-1185">Reference proteome</keyword>
<organism evidence="7 8">
    <name type="scientific">Folsomia candida</name>
    <name type="common">Springtail</name>
    <dbReference type="NCBI Taxonomy" id="158441"/>
    <lineage>
        <taxon>Eukaryota</taxon>
        <taxon>Metazoa</taxon>
        <taxon>Ecdysozoa</taxon>
        <taxon>Arthropoda</taxon>
        <taxon>Hexapoda</taxon>
        <taxon>Collembola</taxon>
        <taxon>Entomobryomorpha</taxon>
        <taxon>Isotomoidea</taxon>
        <taxon>Isotomidae</taxon>
        <taxon>Proisotominae</taxon>
        <taxon>Folsomia</taxon>
    </lineage>
</organism>
<gene>
    <name evidence="7" type="ORF">Fcan01_14989</name>
</gene>
<feature type="domain" description="Gem-associated protein 5 TPR" evidence="6">
    <location>
        <begin position="948"/>
        <end position="1152"/>
    </location>
</feature>